<dbReference type="AlphaFoldDB" id="A0A2A7ANX0"/>
<name>A0A2A7ANX0_9FIRM</name>
<gene>
    <name evidence="1" type="ORF">CGS58_10315</name>
</gene>
<evidence type="ECO:0000313" key="1">
    <source>
        <dbReference type="EMBL" id="PDX80885.1"/>
    </source>
</evidence>
<dbReference type="RefSeq" id="WP_097839810.1">
    <property type="nucleotide sequence ID" value="NZ_NMTY01000024.1"/>
</dbReference>
<protein>
    <submittedName>
        <fullName evidence="1">Uncharacterized protein</fullName>
    </submittedName>
</protein>
<evidence type="ECO:0000313" key="2">
    <source>
        <dbReference type="Proteomes" id="UP000220005"/>
    </source>
</evidence>
<comment type="caution">
    <text evidence="1">The sequence shown here is derived from an EMBL/GenBank/DDBJ whole genome shotgun (WGS) entry which is preliminary data.</text>
</comment>
<reference evidence="1 2" key="1">
    <citation type="journal article" date="2017" name="Front. Microbiol.">
        <title>New Insights into the Diversity of the Genus Faecalibacterium.</title>
        <authorList>
            <person name="Benevides L."/>
            <person name="Burman S."/>
            <person name="Martin R."/>
            <person name="Robert V."/>
            <person name="Thomas M."/>
            <person name="Miquel S."/>
            <person name="Chain F."/>
            <person name="Sokol H."/>
            <person name="Bermudez-Humaran L.G."/>
            <person name="Morrison M."/>
            <person name="Langella P."/>
            <person name="Azevedo V.A."/>
            <person name="Chatel J.M."/>
            <person name="Soares S."/>
        </authorList>
    </citation>
    <scope>NUCLEOTIDE SEQUENCE [LARGE SCALE GENOMIC DNA]</scope>
    <source>
        <strain evidence="1 2">CNCM I 4575</strain>
    </source>
</reference>
<organism evidence="1 2">
    <name type="scientific">Faecalibacterium prausnitzii</name>
    <dbReference type="NCBI Taxonomy" id="853"/>
    <lineage>
        <taxon>Bacteria</taxon>
        <taxon>Bacillati</taxon>
        <taxon>Bacillota</taxon>
        <taxon>Clostridia</taxon>
        <taxon>Eubacteriales</taxon>
        <taxon>Oscillospiraceae</taxon>
        <taxon>Faecalibacterium</taxon>
    </lineage>
</organism>
<proteinExistence type="predicted"/>
<dbReference type="EMBL" id="NMTY01000024">
    <property type="protein sequence ID" value="PDX80885.1"/>
    <property type="molecule type" value="Genomic_DNA"/>
</dbReference>
<sequence>MKKYNLSEIMHKAWKLYRKGVAAFGECLHRAWNSAKAEPINAQRIEKAQQAAGVAEQVNTWTGWKTAGFEVLHGAKALFQVVLIHSSKGDGQTYRASFFGASQVKPLNA</sequence>
<accession>A0A2A7ANX0</accession>
<dbReference type="Proteomes" id="UP000220005">
    <property type="component" value="Unassembled WGS sequence"/>
</dbReference>